<dbReference type="GO" id="GO:0008270">
    <property type="term" value="F:zinc ion binding"/>
    <property type="evidence" value="ECO:0007669"/>
    <property type="project" value="InterPro"/>
</dbReference>
<dbReference type="Pfam" id="PF00172">
    <property type="entry name" value="Zn_clus"/>
    <property type="match status" value="1"/>
</dbReference>
<dbReference type="OrthoDB" id="4491390at2759"/>
<dbReference type="InterPro" id="IPR053175">
    <property type="entry name" value="DHMBA_Reg_Transcription_Factor"/>
</dbReference>
<evidence type="ECO:0000256" key="2">
    <source>
        <dbReference type="SAM" id="MobiDB-lite"/>
    </source>
</evidence>
<dbReference type="InterPro" id="IPR036864">
    <property type="entry name" value="Zn2-C6_fun-type_DNA-bd_sf"/>
</dbReference>
<gene>
    <name evidence="4" type="ORF">TASIC1_0006057700</name>
</gene>
<dbReference type="SMART" id="SM00066">
    <property type="entry name" value="GAL4"/>
    <property type="match status" value="1"/>
</dbReference>
<dbReference type="SUPFAM" id="SSF57701">
    <property type="entry name" value="Zn2/Cys6 DNA-binding domain"/>
    <property type="match status" value="1"/>
</dbReference>
<dbReference type="GO" id="GO:0000981">
    <property type="term" value="F:DNA-binding transcription factor activity, RNA polymerase II-specific"/>
    <property type="evidence" value="ECO:0007669"/>
    <property type="project" value="InterPro"/>
</dbReference>
<evidence type="ECO:0000313" key="4">
    <source>
        <dbReference type="EMBL" id="GFP56407.1"/>
    </source>
</evidence>
<dbReference type="PANTHER" id="PTHR38791">
    <property type="entry name" value="ZN(II)2CYS6 TRANSCRIPTION FACTOR (EUROFUNG)-RELATED-RELATED"/>
    <property type="match status" value="1"/>
</dbReference>
<evidence type="ECO:0000259" key="3">
    <source>
        <dbReference type="PROSITE" id="PS50048"/>
    </source>
</evidence>
<keyword evidence="1" id="KW-0539">Nucleus</keyword>
<dbReference type="CDD" id="cd00067">
    <property type="entry name" value="GAL4"/>
    <property type="match status" value="1"/>
</dbReference>
<proteinExistence type="predicted"/>
<comment type="caution">
    <text evidence="4">The sequence shown here is derived from an EMBL/GenBank/DDBJ whole genome shotgun (WGS) entry which is preliminary data.</text>
</comment>
<protein>
    <submittedName>
        <fullName evidence="4">Beauvericin cluster-specific repressor BEA4</fullName>
    </submittedName>
</protein>
<dbReference type="EMBL" id="BLZH01000006">
    <property type="protein sequence ID" value="GFP56407.1"/>
    <property type="molecule type" value="Genomic_DNA"/>
</dbReference>
<dbReference type="PANTHER" id="PTHR38791:SF13">
    <property type="entry name" value="ZN(2)-C6 FUNGAL-TYPE DOMAIN-CONTAINING PROTEIN"/>
    <property type="match status" value="1"/>
</dbReference>
<feature type="domain" description="Zn(2)-C6 fungal-type" evidence="3">
    <location>
        <begin position="10"/>
        <end position="38"/>
    </location>
</feature>
<feature type="compositionally biased region" description="Low complexity" evidence="2">
    <location>
        <begin position="65"/>
        <end position="82"/>
    </location>
</feature>
<name>A0A6V8QUY4_TRIAP</name>
<feature type="region of interest" description="Disordered" evidence="2">
    <location>
        <begin position="52"/>
        <end position="82"/>
    </location>
</feature>
<evidence type="ECO:0000313" key="5">
    <source>
        <dbReference type="Proteomes" id="UP000517252"/>
    </source>
</evidence>
<organism evidence="4 5">
    <name type="scientific">Trichoderma asperellum</name>
    <name type="common">Filamentous fungus</name>
    <dbReference type="NCBI Taxonomy" id="101201"/>
    <lineage>
        <taxon>Eukaryota</taxon>
        <taxon>Fungi</taxon>
        <taxon>Dikarya</taxon>
        <taxon>Ascomycota</taxon>
        <taxon>Pezizomycotina</taxon>
        <taxon>Sordariomycetes</taxon>
        <taxon>Hypocreomycetidae</taxon>
        <taxon>Hypocreales</taxon>
        <taxon>Hypocreaceae</taxon>
        <taxon>Trichoderma</taxon>
    </lineage>
</organism>
<evidence type="ECO:0000256" key="1">
    <source>
        <dbReference type="ARBA" id="ARBA00023242"/>
    </source>
</evidence>
<dbReference type="AlphaFoldDB" id="A0A6V8QUY4"/>
<dbReference type="Proteomes" id="UP000517252">
    <property type="component" value="Unassembled WGS sequence"/>
</dbReference>
<dbReference type="Gene3D" id="4.10.240.10">
    <property type="entry name" value="Zn(2)-C6 fungal-type DNA-binding domain"/>
    <property type="match status" value="1"/>
</dbReference>
<accession>A0A6V8QUY4</accession>
<dbReference type="PROSITE" id="PS50048">
    <property type="entry name" value="ZN2_CY6_FUNGAL_2"/>
    <property type="match status" value="1"/>
</dbReference>
<sequence>MPNTGRPSRDCHLCRKRRVKCDLARPACQRCIKYGTECPGYRDQQELVFRNADPTAVRKRKKRTSQSPGVSGSPSSAASGTAYPTPVLSPNGDFMFTSSTDVVLAKGANCNAAAPLTQPVFQHWTSHSVPIVLNVYSNLDFIQAIYSSYSNDGPLIWAAHLFSRTYVTNLRYPTAISRDAHEETQRELGTYLVKTLNSVNKALGAPEGAFRDDVLATIWLLSHYEVRNSQSSAV</sequence>
<dbReference type="InterPro" id="IPR001138">
    <property type="entry name" value="Zn2Cys6_DnaBD"/>
</dbReference>
<reference evidence="4 5" key="1">
    <citation type="submission" date="2020-07" db="EMBL/GenBank/DDBJ databases">
        <title>Trichoderma asperellum IC-1 whole genome shotgun sequence.</title>
        <authorList>
            <person name="Kanamasa S."/>
            <person name="Takahashi H."/>
        </authorList>
    </citation>
    <scope>NUCLEOTIDE SEQUENCE [LARGE SCALE GENOMIC DNA]</scope>
    <source>
        <strain evidence="4 5">IC-1</strain>
    </source>
</reference>